<accession>A0A7C2V4E7</accession>
<organism evidence="1">
    <name type="scientific">Hydrogenobacter sp</name>
    <dbReference type="NCBI Taxonomy" id="2152829"/>
    <lineage>
        <taxon>Bacteria</taxon>
        <taxon>Pseudomonadati</taxon>
        <taxon>Aquificota</taxon>
        <taxon>Aquificia</taxon>
        <taxon>Aquificales</taxon>
        <taxon>Aquificaceae</taxon>
        <taxon>Hydrogenobacter</taxon>
    </lineage>
</organism>
<name>A0A7C2V4E7_9AQUI</name>
<comment type="caution">
    <text evidence="1">The sequence shown here is derived from an EMBL/GenBank/DDBJ whole genome shotgun (WGS) entry which is preliminary data.</text>
</comment>
<dbReference type="AlphaFoldDB" id="A0A7C2V4E7"/>
<reference evidence="1" key="1">
    <citation type="journal article" date="2020" name="mSystems">
        <title>Genome- and Community-Level Interaction Insights into Carbon Utilization and Element Cycling Functions of Hydrothermarchaeota in Hydrothermal Sediment.</title>
        <authorList>
            <person name="Zhou Z."/>
            <person name="Liu Y."/>
            <person name="Xu W."/>
            <person name="Pan J."/>
            <person name="Luo Z.H."/>
            <person name="Li M."/>
        </authorList>
    </citation>
    <scope>NUCLEOTIDE SEQUENCE [LARGE SCALE GENOMIC DNA]</scope>
    <source>
        <strain evidence="1">SpSt-132</strain>
    </source>
</reference>
<sequence>MVLSFFLSPEEVLLEKVRKGEIDPEDIDLEELIRDFRQRLEELSSSELMPHAGRFILAISGLLKLKVERFLGVKENKVRKKKVRLEEVLQVISEQASSEDPDWMLYEIKVGRPQGRKDAVQRAGNTLEESVPLHKEFRVEEYVEFLKRRGLYEFEEFKSWLLSLQDRIERIRFLLAWLFLWQDG</sequence>
<dbReference type="Gene3D" id="6.10.250.2410">
    <property type="match status" value="1"/>
</dbReference>
<protein>
    <submittedName>
        <fullName evidence="1">Uncharacterized protein</fullName>
    </submittedName>
</protein>
<proteinExistence type="predicted"/>
<evidence type="ECO:0000313" key="1">
    <source>
        <dbReference type="EMBL" id="HEW46654.1"/>
    </source>
</evidence>
<gene>
    <name evidence="1" type="ORF">ENO47_08350</name>
</gene>
<dbReference type="EMBL" id="DSFP01000069">
    <property type="protein sequence ID" value="HEW46654.1"/>
    <property type="molecule type" value="Genomic_DNA"/>
</dbReference>